<name>A0A5E8CLQ0_9ZZZZ</name>
<evidence type="ECO:0000256" key="3">
    <source>
        <dbReference type="SAM" id="MobiDB-lite"/>
    </source>
</evidence>
<accession>A0A5E8CLQ0</accession>
<dbReference type="SUPFAM" id="SSF88798">
    <property type="entry name" value="N-terminal, heterodimerisation domain of RBP7 (RpoE)"/>
    <property type="match status" value="1"/>
</dbReference>
<protein>
    <submittedName>
        <fullName evidence="4">Uncharacterized protein</fullName>
    </submittedName>
</protein>
<dbReference type="Gene3D" id="3.30.1490.120">
    <property type="entry name" value="RNA polymerase Rpb7-like, N-terminal domain"/>
    <property type="match status" value="1"/>
</dbReference>
<reference evidence="4" key="1">
    <citation type="submission" date="2019-09" db="EMBL/GenBank/DDBJ databases">
        <authorList>
            <person name="Needham M D."/>
        </authorList>
    </citation>
    <scope>NUCLEOTIDE SEQUENCE</scope>
</reference>
<feature type="compositionally biased region" description="Acidic residues" evidence="3">
    <location>
        <begin position="204"/>
        <end position="214"/>
    </location>
</feature>
<feature type="compositionally biased region" description="Polar residues" evidence="3">
    <location>
        <begin position="216"/>
        <end position="225"/>
    </location>
</feature>
<keyword evidence="2" id="KW-0804">Transcription</keyword>
<feature type="region of interest" description="Disordered" evidence="3">
    <location>
        <begin position="197"/>
        <end position="225"/>
    </location>
</feature>
<sequence length="225" mass="25755">MEKLTSPYIDTEQYSRISLQSYQMNTDININLKFNLKKKVEKRCNKDGYVIKVYKILEHTDGVIQPENFSASARFDVKYSCKLCLPVEDTTIIAKIRTINKVLMVAENGPILCIVLSNNINMDKFKISNVNGFFNIDQKKDLDVNDFVKIHIISKTFNFGDNQIKVMGYLADIASPNEVKEYYDTVTNENEISIRTEEAVQSDQESEFSDDDEIQNGGSVSNYII</sequence>
<gene>
    <name evidence="4" type="ORF">CPAV1605_900</name>
</gene>
<dbReference type="GO" id="GO:0000428">
    <property type="term" value="C:DNA-directed RNA polymerase complex"/>
    <property type="evidence" value="ECO:0007669"/>
    <property type="project" value="UniProtKB-KW"/>
</dbReference>
<dbReference type="InterPro" id="IPR036898">
    <property type="entry name" value="RNA_pol_Rpb7-like_N_sf"/>
</dbReference>
<evidence type="ECO:0000256" key="2">
    <source>
        <dbReference type="ARBA" id="ARBA00023163"/>
    </source>
</evidence>
<proteinExistence type="predicted"/>
<evidence type="ECO:0000313" key="4">
    <source>
        <dbReference type="EMBL" id="VVU95175.1"/>
    </source>
</evidence>
<dbReference type="EMBL" id="CABVLZ010000004">
    <property type="protein sequence ID" value="VVU95175.1"/>
    <property type="molecule type" value="Genomic_DNA"/>
</dbReference>
<dbReference type="AlphaFoldDB" id="A0A5E8CLQ0"/>
<keyword evidence="1" id="KW-0240">DNA-directed RNA polymerase</keyword>
<evidence type="ECO:0000256" key="1">
    <source>
        <dbReference type="ARBA" id="ARBA00022478"/>
    </source>
</evidence>
<organism evidence="4">
    <name type="scientific">seawater metagenome</name>
    <dbReference type="NCBI Taxonomy" id="1561972"/>
    <lineage>
        <taxon>unclassified sequences</taxon>
        <taxon>metagenomes</taxon>
        <taxon>ecological metagenomes</taxon>
    </lineage>
</organism>